<dbReference type="InterPro" id="IPR011662">
    <property type="entry name" value="Secretin/TonB_short_N"/>
</dbReference>
<keyword evidence="4" id="KW-0812">Transmembrane</keyword>
<dbReference type="PROSITE" id="PS00018">
    <property type="entry name" value="EF_HAND_1"/>
    <property type="match status" value="1"/>
</dbReference>
<dbReference type="InterPro" id="IPR039426">
    <property type="entry name" value="TonB-dep_rcpt-like"/>
</dbReference>
<dbReference type="Pfam" id="PF13715">
    <property type="entry name" value="CarbopepD_reg_2"/>
    <property type="match status" value="1"/>
</dbReference>
<dbReference type="Pfam" id="PF07660">
    <property type="entry name" value="STN"/>
    <property type="match status" value="1"/>
</dbReference>
<feature type="domain" description="Secretin/TonB short N-terminal" evidence="5">
    <location>
        <begin position="68"/>
        <end position="117"/>
    </location>
</feature>
<proteinExistence type="inferred from homology"/>
<protein>
    <submittedName>
        <fullName evidence="7">SusC/RagA family TonB-linked outer membrane protein</fullName>
    </submittedName>
</protein>
<keyword evidence="2 4" id="KW-0472">Membrane</keyword>
<dbReference type="InterPro" id="IPR037066">
    <property type="entry name" value="Plug_dom_sf"/>
</dbReference>
<dbReference type="InterPro" id="IPR023997">
    <property type="entry name" value="TonB-dep_OMP_SusC/RagA_CS"/>
</dbReference>
<dbReference type="NCBIfam" id="TIGR04056">
    <property type="entry name" value="OMP_RagA_SusC"/>
    <property type="match status" value="1"/>
</dbReference>
<dbReference type="InterPro" id="IPR008969">
    <property type="entry name" value="CarboxyPept-like_regulatory"/>
</dbReference>
<comment type="similarity">
    <text evidence="4">Belongs to the TonB-dependent receptor family.</text>
</comment>
<comment type="caution">
    <text evidence="7">The sequence shown here is derived from an EMBL/GenBank/DDBJ whole genome shotgun (WGS) entry which is preliminary data.</text>
</comment>
<dbReference type="OrthoDB" id="9768177at2"/>
<dbReference type="InterPro" id="IPR018247">
    <property type="entry name" value="EF_Hand_1_Ca_BS"/>
</dbReference>
<dbReference type="InterPro" id="IPR012910">
    <property type="entry name" value="Plug_dom"/>
</dbReference>
<evidence type="ECO:0000256" key="4">
    <source>
        <dbReference type="PROSITE-ProRule" id="PRU01360"/>
    </source>
</evidence>
<dbReference type="Gene3D" id="2.170.130.10">
    <property type="entry name" value="TonB-dependent receptor, plug domain"/>
    <property type="match status" value="1"/>
</dbReference>
<dbReference type="SUPFAM" id="SSF56935">
    <property type="entry name" value="Porins"/>
    <property type="match status" value="1"/>
</dbReference>
<evidence type="ECO:0000313" key="7">
    <source>
        <dbReference type="EMBL" id="RBL90008.1"/>
    </source>
</evidence>
<comment type="subcellular location">
    <subcellularLocation>
        <location evidence="4">Cell outer membrane</location>
        <topology evidence="4">Multi-pass membrane protein</topology>
    </subcellularLocation>
</comment>
<reference evidence="7 8" key="1">
    <citation type="submission" date="2018-05" db="EMBL/GenBank/DDBJ databases">
        <title>Chitinophaga sp. K3CV102501T nov., isolated from isolated from a monsoon evergreen broad-leaved forest soil.</title>
        <authorList>
            <person name="Lv Y."/>
        </authorList>
    </citation>
    <scope>NUCLEOTIDE SEQUENCE [LARGE SCALE GENOMIC DNA]</scope>
    <source>
        <strain evidence="7 8">GDMCC 1.1325</strain>
    </source>
</reference>
<feature type="domain" description="TonB-dependent receptor plug" evidence="6">
    <location>
        <begin position="222"/>
        <end position="327"/>
    </location>
</feature>
<keyword evidence="4" id="KW-1134">Transmembrane beta strand</keyword>
<name>A0A365XV81_9BACT</name>
<dbReference type="SUPFAM" id="SSF49464">
    <property type="entry name" value="Carboxypeptidase regulatory domain-like"/>
    <property type="match status" value="1"/>
</dbReference>
<accession>A0A365XV81</accession>
<keyword evidence="8" id="KW-1185">Reference proteome</keyword>
<dbReference type="NCBIfam" id="TIGR04057">
    <property type="entry name" value="SusC_RagA_signa"/>
    <property type="match status" value="1"/>
</dbReference>
<dbReference type="AlphaFoldDB" id="A0A365XV81"/>
<dbReference type="Proteomes" id="UP000253410">
    <property type="component" value="Unassembled WGS sequence"/>
</dbReference>
<dbReference type="Pfam" id="PF07715">
    <property type="entry name" value="Plug"/>
    <property type="match status" value="1"/>
</dbReference>
<dbReference type="Gene3D" id="2.60.40.1120">
    <property type="entry name" value="Carboxypeptidase-like, regulatory domain"/>
    <property type="match status" value="1"/>
</dbReference>
<keyword evidence="3 4" id="KW-0998">Cell outer membrane</keyword>
<sequence length="1107" mass="120455">MPFRNAVKHRWSPVCAQMLKVMKLTALLLLVLALQVSATGYSQKLTLDMRHVPLSRVFREIRKQTGLTFFYNSEMLKKADKVSVSVEKADLAEVMRQCLADNQLNYSIVDNTIILSVKNDLTAVKPVANISVYGRITDALTGEALSGASIKLKGTSKGTSTDVNGNFTLELPDGGGTLVISYLGYEAVEKQVSQAGSLNIQLRQKAVQTEEMVIVGYGSQKRKDVTGSVSSVRVNTISANVSKNISSAIQGRVPGVSIESASGAPGSGLNITIRGLSTLGNNAPLYIVDGVFVNNIDGVSPNDVESIEVLKDAATASIYGSRAANGVVIVTTKGGLKETTPRLEIDSWVGVQSIPKRMSLLNGEQWTKLMQANLPGIPDYAGVNSNWQDAIFRQATVTRTNVNFSGGSKNFTYNLSGGYLKENGTMIHTDYSAVNFRVKTQFEKGRFRIGETVMIKRGGGRQAPSGGDQTHSLVGSALVMPSTVPVYDPTQDLGGYGRRPIYMKNLSNPVALLENVNKSAKELNLLANAFVEVKLIDGLRYKFNLGLTEIQGYNRTYTGVYHDGNTANPLPDLSEGSSITNSWLAENTLSYTKKLGKHNIDAVVGYSAQKNIYSGFSASRNDLPVGTSVMGAGTAASQKNDGSANVSAMLSSFGRVMYSYDSRYLFTASIRRDGSSRFASDYQFGAFPSFSAGWNMHNENFFSGLRNVVSNLKLRGSWGVLGNQEIGNYLTQSAITSGINFVQGNVLWPGATASSYASPTDLSWEETKIINGGVDAGFLDNKLFFIFDVFHKKTNGVLLGVPFPLSVGKTGTPTLNAGVIENKGYEASVEYTSETRSGLKYRVMLNMSHTANEMTAITIGSGRQEFGDISRAKVGAPIGSFFLIKTDGIFNSEEEIKAYNKGGTPIQPDAKPGDIRFVDYNGDGKIDNQDVQNLGSPFPKFTMGLAANLSYKGFDMSLFFEGVSGNKIYNGRRQWMEKMSEVTNLSTAVLDAWTPEHHSNFPRFTISDPNNNKRENSDRWLEDGSYLRFKRLELGYSIPKTLTNRWGIDRIRVFGSAENIFTATKYKGFNPDLGVAPGSGVLSRGMDNSWDAYPLSRTFLLGLNLSF</sequence>
<evidence type="ECO:0000313" key="8">
    <source>
        <dbReference type="Proteomes" id="UP000253410"/>
    </source>
</evidence>
<evidence type="ECO:0000256" key="1">
    <source>
        <dbReference type="ARBA" id="ARBA00022448"/>
    </source>
</evidence>
<dbReference type="EMBL" id="QFFJ01000002">
    <property type="protein sequence ID" value="RBL90008.1"/>
    <property type="molecule type" value="Genomic_DNA"/>
</dbReference>
<dbReference type="GO" id="GO:0009279">
    <property type="term" value="C:cell outer membrane"/>
    <property type="evidence" value="ECO:0007669"/>
    <property type="project" value="UniProtKB-SubCell"/>
</dbReference>
<gene>
    <name evidence="7" type="ORF">DF182_26405</name>
</gene>
<evidence type="ECO:0000256" key="2">
    <source>
        <dbReference type="ARBA" id="ARBA00023136"/>
    </source>
</evidence>
<dbReference type="InterPro" id="IPR023996">
    <property type="entry name" value="TonB-dep_OMP_SusC/RagA"/>
</dbReference>
<evidence type="ECO:0000259" key="6">
    <source>
        <dbReference type="Pfam" id="PF07715"/>
    </source>
</evidence>
<keyword evidence="1 4" id="KW-0813">Transport</keyword>
<organism evidence="7 8">
    <name type="scientific">Chitinophaga flava</name>
    <dbReference type="NCBI Taxonomy" id="2259036"/>
    <lineage>
        <taxon>Bacteria</taxon>
        <taxon>Pseudomonadati</taxon>
        <taxon>Bacteroidota</taxon>
        <taxon>Chitinophagia</taxon>
        <taxon>Chitinophagales</taxon>
        <taxon>Chitinophagaceae</taxon>
        <taxon>Chitinophaga</taxon>
    </lineage>
</organism>
<evidence type="ECO:0000256" key="3">
    <source>
        <dbReference type="ARBA" id="ARBA00023237"/>
    </source>
</evidence>
<dbReference type="PROSITE" id="PS52016">
    <property type="entry name" value="TONB_DEPENDENT_REC_3"/>
    <property type="match status" value="1"/>
</dbReference>
<evidence type="ECO:0000259" key="5">
    <source>
        <dbReference type="Pfam" id="PF07660"/>
    </source>
</evidence>